<proteinExistence type="inferred from homology"/>
<keyword evidence="4 7" id="KW-0812">Transmembrane</keyword>
<evidence type="ECO:0000256" key="5">
    <source>
        <dbReference type="ARBA" id="ARBA00022989"/>
    </source>
</evidence>
<sequence length="280" mass="31486">MKGGSELKTSPSARAMQYVFAYVFMLVAIYPIVLMIASSFKTNMEIFSNPLSLPQSFSLDTYKKLWEAVPFGDFLLNSVIVSVTSVVLIAVFSAMAAFYVSRFSYRWTGLLYFYFLVGLMIPIKLGIVPLFLLMKNLELLNTLWSLILIYTASGIPISVFILTGFFRTLPVELEEAARIDGCNHFQVFWRVLLPLIRPALGTVVIINFISAWNDFFFPLIFIQEEALKTIPVGMMVLFGEYETDWSLLFAGLTLSALPMIGVFLMASRQFMEGLTAGAVK</sequence>
<dbReference type="SUPFAM" id="SSF161098">
    <property type="entry name" value="MetI-like"/>
    <property type="match status" value="1"/>
</dbReference>
<dbReference type="InterPro" id="IPR035906">
    <property type="entry name" value="MetI-like_sf"/>
</dbReference>
<dbReference type="GO" id="GO:0055085">
    <property type="term" value="P:transmembrane transport"/>
    <property type="evidence" value="ECO:0007669"/>
    <property type="project" value="InterPro"/>
</dbReference>
<evidence type="ECO:0000313" key="9">
    <source>
        <dbReference type="EMBL" id="RNB68442.1"/>
    </source>
</evidence>
<feature type="domain" description="ABC transmembrane type-1" evidence="8">
    <location>
        <begin position="75"/>
        <end position="266"/>
    </location>
</feature>
<evidence type="ECO:0000313" key="10">
    <source>
        <dbReference type="Proteomes" id="UP000282028"/>
    </source>
</evidence>
<name>A0A3M8BYD0_9BACL</name>
<comment type="subcellular location">
    <subcellularLocation>
        <location evidence="1 7">Cell membrane</location>
        <topology evidence="1 7">Multi-pass membrane protein</topology>
    </subcellularLocation>
</comment>
<feature type="transmembrane region" description="Helical" evidence="7">
    <location>
        <begin position="245"/>
        <end position="266"/>
    </location>
</feature>
<dbReference type="OrthoDB" id="9772609at2"/>
<protein>
    <submittedName>
        <fullName evidence="9">Carbohydrate ABC transporter permease</fullName>
    </submittedName>
</protein>
<organism evidence="9 10">
    <name type="scientific">Brevibacillus invocatus</name>
    <dbReference type="NCBI Taxonomy" id="173959"/>
    <lineage>
        <taxon>Bacteria</taxon>
        <taxon>Bacillati</taxon>
        <taxon>Bacillota</taxon>
        <taxon>Bacilli</taxon>
        <taxon>Bacillales</taxon>
        <taxon>Paenibacillaceae</taxon>
        <taxon>Brevibacillus</taxon>
    </lineage>
</organism>
<dbReference type="PROSITE" id="PS50928">
    <property type="entry name" value="ABC_TM1"/>
    <property type="match status" value="1"/>
</dbReference>
<dbReference type="Pfam" id="PF00528">
    <property type="entry name" value="BPD_transp_1"/>
    <property type="match status" value="1"/>
</dbReference>
<evidence type="ECO:0000256" key="3">
    <source>
        <dbReference type="ARBA" id="ARBA00022475"/>
    </source>
</evidence>
<dbReference type="GO" id="GO:0005886">
    <property type="term" value="C:plasma membrane"/>
    <property type="evidence" value="ECO:0007669"/>
    <property type="project" value="UniProtKB-SubCell"/>
</dbReference>
<keyword evidence="3" id="KW-1003">Cell membrane</keyword>
<gene>
    <name evidence="9" type="ORF">EDM52_20145</name>
</gene>
<evidence type="ECO:0000256" key="2">
    <source>
        <dbReference type="ARBA" id="ARBA00022448"/>
    </source>
</evidence>
<dbReference type="EMBL" id="RHHR01000044">
    <property type="protein sequence ID" value="RNB68442.1"/>
    <property type="molecule type" value="Genomic_DNA"/>
</dbReference>
<dbReference type="PANTHER" id="PTHR43744:SF8">
    <property type="entry name" value="SN-GLYCEROL-3-PHOSPHATE TRANSPORT SYSTEM PERMEASE PROTEIN UGPE"/>
    <property type="match status" value="1"/>
</dbReference>
<keyword evidence="6 7" id="KW-0472">Membrane</keyword>
<evidence type="ECO:0000259" key="8">
    <source>
        <dbReference type="PROSITE" id="PS50928"/>
    </source>
</evidence>
<reference evidence="9 10" key="1">
    <citation type="submission" date="2018-10" db="EMBL/GenBank/DDBJ databases">
        <title>Phylogenomics of Brevibacillus.</title>
        <authorList>
            <person name="Dunlap C."/>
        </authorList>
    </citation>
    <scope>NUCLEOTIDE SEQUENCE [LARGE SCALE GENOMIC DNA]</scope>
    <source>
        <strain evidence="9 10">JCM 12215</strain>
    </source>
</reference>
<feature type="transmembrane region" description="Helical" evidence="7">
    <location>
        <begin position="74"/>
        <end position="99"/>
    </location>
</feature>
<feature type="transmembrane region" description="Helical" evidence="7">
    <location>
        <begin position="111"/>
        <end position="132"/>
    </location>
</feature>
<dbReference type="RefSeq" id="WP_122910742.1">
    <property type="nucleotide sequence ID" value="NZ_CBCSBE010000014.1"/>
</dbReference>
<keyword evidence="2 7" id="KW-0813">Transport</keyword>
<dbReference type="CDD" id="cd06261">
    <property type="entry name" value="TM_PBP2"/>
    <property type="match status" value="1"/>
</dbReference>
<comment type="caution">
    <text evidence="9">The sequence shown here is derived from an EMBL/GenBank/DDBJ whole genome shotgun (WGS) entry which is preliminary data.</text>
</comment>
<dbReference type="InterPro" id="IPR000515">
    <property type="entry name" value="MetI-like"/>
</dbReference>
<feature type="transmembrane region" description="Helical" evidence="7">
    <location>
        <begin position="187"/>
        <end position="209"/>
    </location>
</feature>
<evidence type="ECO:0000256" key="6">
    <source>
        <dbReference type="ARBA" id="ARBA00023136"/>
    </source>
</evidence>
<keyword evidence="10" id="KW-1185">Reference proteome</keyword>
<dbReference type="Proteomes" id="UP000282028">
    <property type="component" value="Unassembled WGS sequence"/>
</dbReference>
<feature type="transmembrane region" description="Helical" evidence="7">
    <location>
        <begin position="144"/>
        <end position="166"/>
    </location>
</feature>
<evidence type="ECO:0000256" key="1">
    <source>
        <dbReference type="ARBA" id="ARBA00004651"/>
    </source>
</evidence>
<comment type="similarity">
    <text evidence="7">Belongs to the binding-protein-dependent transport system permease family.</text>
</comment>
<feature type="transmembrane region" description="Helical" evidence="7">
    <location>
        <begin position="20"/>
        <end position="40"/>
    </location>
</feature>
<keyword evidence="5 7" id="KW-1133">Transmembrane helix</keyword>
<accession>A0A3M8BYD0</accession>
<evidence type="ECO:0000256" key="7">
    <source>
        <dbReference type="RuleBase" id="RU363032"/>
    </source>
</evidence>
<dbReference type="Gene3D" id="1.10.3720.10">
    <property type="entry name" value="MetI-like"/>
    <property type="match status" value="1"/>
</dbReference>
<dbReference type="PANTHER" id="PTHR43744">
    <property type="entry name" value="ABC TRANSPORTER PERMEASE PROTEIN MG189-RELATED-RELATED"/>
    <property type="match status" value="1"/>
</dbReference>
<evidence type="ECO:0000256" key="4">
    <source>
        <dbReference type="ARBA" id="ARBA00022692"/>
    </source>
</evidence>
<dbReference type="AlphaFoldDB" id="A0A3M8BYD0"/>